<keyword evidence="2" id="KW-1185">Reference proteome</keyword>
<dbReference type="VEuPathDB" id="FungiDB:HpaG811334"/>
<accession>M4BXQ3</accession>
<reference evidence="1" key="2">
    <citation type="submission" date="2015-06" db="UniProtKB">
        <authorList>
            <consortium name="EnsemblProtists"/>
        </authorList>
    </citation>
    <scope>IDENTIFICATION</scope>
    <source>
        <strain evidence="1">Emoy2</strain>
    </source>
</reference>
<organism evidence="1 2">
    <name type="scientific">Hyaloperonospora arabidopsidis (strain Emoy2)</name>
    <name type="common">Downy mildew agent</name>
    <name type="synonym">Peronospora arabidopsidis</name>
    <dbReference type="NCBI Taxonomy" id="559515"/>
    <lineage>
        <taxon>Eukaryota</taxon>
        <taxon>Sar</taxon>
        <taxon>Stramenopiles</taxon>
        <taxon>Oomycota</taxon>
        <taxon>Peronosporomycetes</taxon>
        <taxon>Peronosporales</taxon>
        <taxon>Peronosporaceae</taxon>
        <taxon>Hyaloperonospora</taxon>
    </lineage>
</organism>
<evidence type="ECO:0000313" key="1">
    <source>
        <dbReference type="EnsemblProtists" id="HpaP811334"/>
    </source>
</evidence>
<proteinExistence type="predicted"/>
<sequence>MASTPHVSRWQLCHLSEASNSSANSCCTLSSAPEIVGKISCPTPPVSLRYLNEFVGKLHCAPALLQYGLFPDAKEITESMALFNAVRRYINPGSSEEYSNAEKEIKHDGIVVVGDGNTRECMARTAALFAFRMRGWTSYSVDPAMENGTSERSKGWAEISNLVVIRNKIEKVRITLQRAIVVLVHAHVTLDQALSAIQAEQICGVVTLPCCNWYGQQESLFGRSPDLVYDDFSVLSIHREIRLWVGDGSALGCHNVGASRAHLQLVSGVMKGCIRKELAAAKEDESGVSTAINEGAEEQAKIMLQEHDGVLDFISDTLSELACDLPSMSQETYLSEGRVAEGSSHSAITSHLRKDDGVLVLCWHPRRTAVRSLLRDGYTNVYTISLSEEKFFRVIDDGRRGLKTLSLDLHKCTIDPDSDPGNEERLQQDPFGSFTLESSFALHSNEKSNSEIEEMTTVSFNDAGLPAPRLTCIFDAGFVFRGFRGRSKKNPTFFRYVYRTLDRFLAACRSVTDNNTGPSLICLTPRKRWYKKEFLAHDYDTQSLAMKEPSEGTPLYMYCCFKRHALSAKVQSSMTETSSESTNTRDVALETWLELKRRLSTRKFGLANKLIIIDSPDARMKAALDQERAVAEAPDTFAGFRKVYAQATGTITRVRRFSNGSAFVSLALASSRCERPLQLFLQRETLGFSISMFATVAGLIRKGDELVAVGFIARNARGHSMLQVEALCLARSGEFEAYN</sequence>
<evidence type="ECO:0000313" key="2">
    <source>
        <dbReference type="Proteomes" id="UP000011713"/>
    </source>
</evidence>
<dbReference type="Proteomes" id="UP000011713">
    <property type="component" value="Unassembled WGS sequence"/>
</dbReference>
<reference evidence="2" key="1">
    <citation type="journal article" date="2010" name="Science">
        <title>Signatures of adaptation to obligate biotrophy in the Hyaloperonospora arabidopsidis genome.</title>
        <authorList>
            <person name="Baxter L."/>
            <person name="Tripathy S."/>
            <person name="Ishaque N."/>
            <person name="Boot N."/>
            <person name="Cabral A."/>
            <person name="Kemen E."/>
            <person name="Thines M."/>
            <person name="Ah-Fong A."/>
            <person name="Anderson R."/>
            <person name="Badejoko W."/>
            <person name="Bittner-Eddy P."/>
            <person name="Boore J.L."/>
            <person name="Chibucos M.C."/>
            <person name="Coates M."/>
            <person name="Dehal P."/>
            <person name="Delehaunty K."/>
            <person name="Dong S."/>
            <person name="Downton P."/>
            <person name="Dumas B."/>
            <person name="Fabro G."/>
            <person name="Fronick C."/>
            <person name="Fuerstenberg S.I."/>
            <person name="Fulton L."/>
            <person name="Gaulin E."/>
            <person name="Govers F."/>
            <person name="Hughes L."/>
            <person name="Humphray S."/>
            <person name="Jiang R.H."/>
            <person name="Judelson H."/>
            <person name="Kamoun S."/>
            <person name="Kyung K."/>
            <person name="Meijer H."/>
            <person name="Minx P."/>
            <person name="Morris P."/>
            <person name="Nelson J."/>
            <person name="Phuntumart V."/>
            <person name="Qutob D."/>
            <person name="Rehmany A."/>
            <person name="Rougon-Cardoso A."/>
            <person name="Ryden P."/>
            <person name="Torto-Alalibo T."/>
            <person name="Studholme D."/>
            <person name="Wang Y."/>
            <person name="Win J."/>
            <person name="Wood J."/>
            <person name="Clifton S.W."/>
            <person name="Rogers J."/>
            <person name="Van den Ackerveken G."/>
            <person name="Jones J.D."/>
            <person name="McDowell J.M."/>
            <person name="Beynon J."/>
            <person name="Tyler B.M."/>
        </authorList>
    </citation>
    <scope>NUCLEOTIDE SEQUENCE [LARGE SCALE GENOMIC DNA]</scope>
    <source>
        <strain evidence="2">Emoy2</strain>
    </source>
</reference>
<dbReference type="HOGENOM" id="CLU_375743_0_0_1"/>
<name>M4BXQ3_HYAAE</name>
<dbReference type="AlphaFoldDB" id="M4BXQ3"/>
<dbReference type="InParanoid" id="M4BXQ3"/>
<dbReference type="EMBL" id="JH598029">
    <property type="status" value="NOT_ANNOTATED_CDS"/>
    <property type="molecule type" value="Genomic_DNA"/>
</dbReference>
<protein>
    <submittedName>
        <fullName evidence="1">Uncharacterized protein</fullName>
    </submittedName>
</protein>
<dbReference type="EnsemblProtists" id="HpaT811334">
    <property type="protein sequence ID" value="HpaP811334"/>
    <property type="gene ID" value="HpaG811334"/>
</dbReference>
<dbReference type="OMA" id="GEFEAYN"/>
<dbReference type="eggNOG" id="ENOG502S407">
    <property type="taxonomic scope" value="Eukaryota"/>
</dbReference>